<comment type="caution">
    <text evidence="7">The sequence shown here is derived from an EMBL/GenBank/DDBJ whole genome shotgun (WGS) entry which is preliminary data.</text>
</comment>
<comment type="subcellular location">
    <subcellularLocation>
        <location evidence="5">Cytoplasm</location>
    </subcellularLocation>
    <text evidence="5">Associates with late stage pre-50S ribosomal subunits.</text>
</comment>
<dbReference type="NCBIfam" id="NF003593">
    <property type="entry name" value="PRK05255.1-1"/>
    <property type="match status" value="1"/>
</dbReference>
<dbReference type="PANTHER" id="PTHR38101:SF1">
    <property type="entry name" value="UPF0307 PROTEIN YJGA"/>
    <property type="match status" value="1"/>
</dbReference>
<comment type="similarity">
    <text evidence="5">Belongs to the DarP family.</text>
</comment>
<keyword evidence="1 5" id="KW-0963">Cytoplasm</keyword>
<dbReference type="PIRSF" id="PIRSF016183">
    <property type="entry name" value="UCP016183"/>
    <property type="match status" value="1"/>
</dbReference>
<evidence type="ECO:0000256" key="6">
    <source>
        <dbReference type="SAM" id="MobiDB-lite"/>
    </source>
</evidence>
<evidence type="ECO:0000256" key="5">
    <source>
        <dbReference type="HAMAP-Rule" id="MF_00765"/>
    </source>
</evidence>
<dbReference type="CDD" id="cd16331">
    <property type="entry name" value="YjgA-like"/>
    <property type="match status" value="1"/>
</dbReference>
<dbReference type="SUPFAM" id="SSF158710">
    <property type="entry name" value="PSPTO4464-like"/>
    <property type="match status" value="1"/>
</dbReference>
<evidence type="ECO:0000313" key="7">
    <source>
        <dbReference type="EMBL" id="MFC4701347.1"/>
    </source>
</evidence>
<feature type="region of interest" description="Disordered" evidence="6">
    <location>
        <begin position="1"/>
        <end position="21"/>
    </location>
</feature>
<evidence type="ECO:0000256" key="2">
    <source>
        <dbReference type="ARBA" id="ARBA00022517"/>
    </source>
</evidence>
<dbReference type="Gene3D" id="1.10.60.30">
    <property type="entry name" value="PSPTO4464-like domains"/>
    <property type="match status" value="2"/>
</dbReference>
<dbReference type="InterPro" id="IPR006839">
    <property type="entry name" value="DarP"/>
</dbReference>
<keyword evidence="2 5" id="KW-0690">Ribosome biogenesis</keyword>
<sequence length="176" mass="19934">MNNDAFDSDPQGEEYSATEFTSKTQLKQASEALKKLGLELVGLTKGEREKMPLDDELDSALEVASKINRKKEGFRRQIQLIGKLLRQRDVAPIRLAIDKLRNAHTHSVKAFHGLERTRDTLIKEGDDAVQALMAEHPQLDRQKLRQLIRTAKKEASEAKPPAASRELFKYLKSEIS</sequence>
<evidence type="ECO:0000256" key="4">
    <source>
        <dbReference type="ARBA" id="ARBA00022884"/>
    </source>
</evidence>
<keyword evidence="4 5" id="KW-0694">RNA-binding</keyword>
<evidence type="ECO:0000313" key="8">
    <source>
        <dbReference type="Proteomes" id="UP001595897"/>
    </source>
</evidence>
<dbReference type="PANTHER" id="PTHR38101">
    <property type="entry name" value="UPF0307 PROTEIN YJGA"/>
    <property type="match status" value="1"/>
</dbReference>
<feature type="compositionally biased region" description="Acidic residues" evidence="6">
    <location>
        <begin position="1"/>
        <end position="12"/>
    </location>
</feature>
<dbReference type="Proteomes" id="UP001595897">
    <property type="component" value="Unassembled WGS sequence"/>
</dbReference>
<reference evidence="8" key="1">
    <citation type="journal article" date="2019" name="Int. J. Syst. Evol. Microbiol.">
        <title>The Global Catalogue of Microorganisms (GCM) 10K type strain sequencing project: providing services to taxonomists for standard genome sequencing and annotation.</title>
        <authorList>
            <consortium name="The Broad Institute Genomics Platform"/>
            <consortium name="The Broad Institute Genome Sequencing Center for Infectious Disease"/>
            <person name="Wu L."/>
            <person name="Ma J."/>
        </authorList>
    </citation>
    <scope>NUCLEOTIDE SEQUENCE [LARGE SCALE GENOMIC DNA]</scope>
    <source>
        <strain evidence="8">KACC 12507</strain>
    </source>
</reference>
<evidence type="ECO:0000256" key="3">
    <source>
        <dbReference type="ARBA" id="ARBA00022730"/>
    </source>
</evidence>
<dbReference type="Pfam" id="PF04751">
    <property type="entry name" value="DarP"/>
    <property type="match status" value="1"/>
</dbReference>
<accession>A0ABV9LXX9</accession>
<comment type="function">
    <text evidence="5">Member of a network of 50S ribosomal subunit biogenesis factors which assembles along the 30S-50S interface, preventing incorrect 23S rRNA structures from forming. Promotes peptidyl transferase center (PTC) maturation.</text>
</comment>
<organism evidence="7 8">
    <name type="scientific">Glaciecola siphonariae</name>
    <dbReference type="NCBI Taxonomy" id="521012"/>
    <lineage>
        <taxon>Bacteria</taxon>
        <taxon>Pseudomonadati</taxon>
        <taxon>Pseudomonadota</taxon>
        <taxon>Gammaproteobacteria</taxon>
        <taxon>Alteromonadales</taxon>
        <taxon>Alteromonadaceae</taxon>
        <taxon>Glaciecola</taxon>
    </lineage>
</organism>
<protein>
    <recommendedName>
        <fullName evidence="5">Dual-action ribosomal maturation protein DarP</fullName>
    </recommendedName>
    <alternativeName>
        <fullName evidence="5">Large ribosomal subunit assembly factor DarP</fullName>
    </alternativeName>
</protein>
<name>A0ABV9LXX9_9ALTE</name>
<gene>
    <name evidence="7" type="primary">yjgA</name>
    <name evidence="5" type="synonym">darP</name>
    <name evidence="7" type="ORF">ACFO4O_14345</name>
</gene>
<dbReference type="HAMAP" id="MF_00765">
    <property type="entry name" value="DarP"/>
    <property type="match status" value="1"/>
</dbReference>
<proteinExistence type="inferred from homology"/>
<dbReference type="RefSeq" id="WP_382409748.1">
    <property type="nucleotide sequence ID" value="NZ_JBHSGU010000009.1"/>
</dbReference>
<keyword evidence="8" id="KW-1185">Reference proteome</keyword>
<evidence type="ECO:0000256" key="1">
    <source>
        <dbReference type="ARBA" id="ARBA00022490"/>
    </source>
</evidence>
<dbReference type="EMBL" id="JBHSGU010000009">
    <property type="protein sequence ID" value="MFC4701347.1"/>
    <property type="molecule type" value="Genomic_DNA"/>
</dbReference>
<dbReference type="InterPro" id="IPR023153">
    <property type="entry name" value="DarP_sf"/>
</dbReference>
<keyword evidence="3 5" id="KW-0699">rRNA-binding</keyword>